<comment type="caution">
    <text evidence="3">The sequence shown here is derived from an EMBL/GenBank/DDBJ whole genome shotgun (WGS) entry which is preliminary data.</text>
</comment>
<accession>A0A369L9D1</accession>
<proteinExistence type="inferred from homology"/>
<dbReference type="Proteomes" id="UP000253792">
    <property type="component" value="Unassembled WGS sequence"/>
</dbReference>
<feature type="domain" description="UspA" evidence="2">
    <location>
        <begin position="146"/>
        <end position="283"/>
    </location>
</feature>
<dbReference type="SUPFAM" id="SSF52402">
    <property type="entry name" value="Adenine nucleotide alpha hydrolases-like"/>
    <property type="match status" value="2"/>
</dbReference>
<name>A0A369L9D1_9ACTN</name>
<dbReference type="Pfam" id="PF00582">
    <property type="entry name" value="Usp"/>
    <property type="match status" value="2"/>
</dbReference>
<feature type="domain" description="UspA" evidence="2">
    <location>
        <begin position="3"/>
        <end position="134"/>
    </location>
</feature>
<dbReference type="STRING" id="1034345.GCA_000236865_01554"/>
<dbReference type="InterPro" id="IPR014729">
    <property type="entry name" value="Rossmann-like_a/b/a_fold"/>
</dbReference>
<dbReference type="EMBL" id="PPTP01000007">
    <property type="protein sequence ID" value="RDB54796.1"/>
    <property type="molecule type" value="Genomic_DNA"/>
</dbReference>
<evidence type="ECO:0000313" key="4">
    <source>
        <dbReference type="Proteomes" id="UP000253792"/>
    </source>
</evidence>
<reference evidence="3 4" key="1">
    <citation type="journal article" date="2018" name="Elife">
        <title>Discovery and characterization of a prevalent human gut bacterial enzyme sufficient for the inactivation of a family of plant toxins.</title>
        <authorList>
            <person name="Koppel N."/>
            <person name="Bisanz J.E."/>
            <person name="Pandelia M.E."/>
            <person name="Turnbaugh P.J."/>
            <person name="Balskus E.P."/>
        </authorList>
    </citation>
    <scope>NUCLEOTIDE SEQUENCE [LARGE SCALE GENOMIC DNA]</scope>
    <source>
        <strain evidence="4">anaerobia AP69FAA</strain>
    </source>
</reference>
<gene>
    <name evidence="3" type="ORF">C1880_08070</name>
</gene>
<dbReference type="RefSeq" id="WP_114621038.1">
    <property type="nucleotide sequence ID" value="NZ_PPTP01000007.1"/>
</dbReference>
<dbReference type="PANTHER" id="PTHR46268">
    <property type="entry name" value="STRESS RESPONSE PROTEIN NHAX"/>
    <property type="match status" value="1"/>
</dbReference>
<dbReference type="OrthoDB" id="5083414at2"/>
<evidence type="ECO:0000256" key="1">
    <source>
        <dbReference type="ARBA" id="ARBA00008791"/>
    </source>
</evidence>
<sequence length="285" mass="29824">MGSILVGIDGSDRGRRALDWAVRFARVVGYDVHMLAVIDEAIANKAGVGVETITDTVTAALEKKRQAALESYPDMRIQASVSVGDIVGVLADSAAMHDLIVLGSHHGHTIGETISGAKGLRVSVSTSVPTVVVPADWDAKQQGTGIVVGVGPDEAVSVCAIDFAARAAVATQQPLELVSVWGVPAWLERTAESMGGGLAPVGEQRQIELDRQLGRLAFEHPALQVTGRTVEDSSPSRALVEASKEASMLVMGTNSRNALGRTLFGSVTHSVLLNLKVPTIIVPQA</sequence>
<keyword evidence="4" id="KW-1185">Reference proteome</keyword>
<dbReference type="InterPro" id="IPR006015">
    <property type="entry name" value="Universal_stress_UspA"/>
</dbReference>
<dbReference type="AlphaFoldDB" id="A0A369L9D1"/>
<dbReference type="InterPro" id="IPR006016">
    <property type="entry name" value="UspA"/>
</dbReference>
<evidence type="ECO:0000313" key="3">
    <source>
        <dbReference type="EMBL" id="RDB54796.1"/>
    </source>
</evidence>
<dbReference type="CDD" id="cd00293">
    <property type="entry name" value="USP-like"/>
    <property type="match status" value="1"/>
</dbReference>
<dbReference type="PANTHER" id="PTHR46268:SF6">
    <property type="entry name" value="UNIVERSAL STRESS PROTEIN UP12"/>
    <property type="match status" value="1"/>
</dbReference>
<dbReference type="PRINTS" id="PR01438">
    <property type="entry name" value="UNVRSLSTRESS"/>
</dbReference>
<evidence type="ECO:0000259" key="2">
    <source>
        <dbReference type="Pfam" id="PF00582"/>
    </source>
</evidence>
<comment type="similarity">
    <text evidence="1">Belongs to the universal stress protein A family.</text>
</comment>
<protein>
    <recommendedName>
        <fullName evidence="2">UspA domain-containing protein</fullName>
    </recommendedName>
</protein>
<organism evidence="3 4">
    <name type="scientific">Senegalimassilia anaerobia</name>
    <dbReference type="NCBI Taxonomy" id="1473216"/>
    <lineage>
        <taxon>Bacteria</taxon>
        <taxon>Bacillati</taxon>
        <taxon>Actinomycetota</taxon>
        <taxon>Coriobacteriia</taxon>
        <taxon>Coriobacteriales</taxon>
        <taxon>Coriobacteriaceae</taxon>
        <taxon>Senegalimassilia</taxon>
    </lineage>
</organism>
<dbReference type="Gene3D" id="3.40.50.620">
    <property type="entry name" value="HUPs"/>
    <property type="match status" value="2"/>
</dbReference>